<dbReference type="RefSeq" id="WP_095916485.1">
    <property type="nucleotide sequence ID" value="NZ_CP022388.1"/>
</dbReference>
<name>A0A250G0G5_9FLAO</name>
<gene>
    <name evidence="1" type="ORF">CGC56_01060</name>
</gene>
<evidence type="ECO:0000313" key="2">
    <source>
        <dbReference type="Proteomes" id="UP000243136"/>
    </source>
</evidence>
<proteinExistence type="predicted"/>
<evidence type="ECO:0000313" key="1">
    <source>
        <dbReference type="EMBL" id="ATA90880.1"/>
    </source>
</evidence>
<dbReference type="EMBL" id="CP022388">
    <property type="protein sequence ID" value="ATA90880.1"/>
    <property type="molecule type" value="Genomic_DNA"/>
</dbReference>
<accession>A0A250G0G5</accession>
<protein>
    <submittedName>
        <fullName evidence="1">Uncharacterized protein</fullName>
    </submittedName>
</protein>
<organism evidence="1 2">
    <name type="scientific">Capnocytophaga canimorsus</name>
    <dbReference type="NCBI Taxonomy" id="28188"/>
    <lineage>
        <taxon>Bacteria</taxon>
        <taxon>Pseudomonadati</taxon>
        <taxon>Bacteroidota</taxon>
        <taxon>Flavobacteriia</taxon>
        <taxon>Flavobacteriales</taxon>
        <taxon>Flavobacteriaceae</taxon>
        <taxon>Capnocytophaga</taxon>
    </lineage>
</organism>
<dbReference type="AlphaFoldDB" id="A0A250G0G5"/>
<reference evidence="2" key="1">
    <citation type="submission" date="2017-06" db="EMBL/GenBank/DDBJ databases">
        <title>Capnocytophaga spp. assemblies.</title>
        <authorList>
            <person name="Gulvik C.A."/>
        </authorList>
    </citation>
    <scope>NUCLEOTIDE SEQUENCE [LARGE SCALE GENOMIC DNA]</scope>
    <source>
        <strain evidence="2">H5594</strain>
    </source>
</reference>
<dbReference type="Proteomes" id="UP000243136">
    <property type="component" value="Chromosome"/>
</dbReference>
<sequence length="334" mass="39191">MKIEIGESLVFTYLKHIQGCRVVQTNWKTSGKWEVSPEHKKQAEILFNAIKKSKNFSKIFRKKTLDKLIKQAEIDVLGIDLINDAVWGIEVAIHSQGNGLNYGKGKEETIARVVKKLFRMILIMKCYFSDFGKYNALFITPKMPSDMKLSIKSLIDEMNREINDEAFEIKVISDEEFFSSIVQPIIAENFKEHDTNELFSRFATLLKLKYSFISNETNIEKCETVNILEVKNETPEKVDKMKIGQFVQVKMRELEEKGLLPATEISNLLTPNYSKEIFNQDFTVLKEVEGGRKDHLGRDRYYANTYFGKYYLTSQWYERHWDLFLQWLNKFDKH</sequence>